<name>A0A8H3WUD9_GIGMA</name>
<sequence>MPSELELLRRRVAKLEPKQIIKQNRTTNNASSVPADSPCNKIFDIEAEEEPCDDLEKWTQPKSYDTKTVTNLSRSDNVSSEISELERDNENDEVDASQIVE</sequence>
<feature type="compositionally biased region" description="Polar residues" evidence="1">
    <location>
        <begin position="60"/>
        <end position="82"/>
    </location>
</feature>
<protein>
    <submittedName>
        <fullName evidence="2">Uncharacterized protein</fullName>
    </submittedName>
</protein>
<accession>A0A8H3WUD9</accession>
<dbReference type="Proteomes" id="UP000439903">
    <property type="component" value="Unassembled WGS sequence"/>
</dbReference>
<dbReference type="OrthoDB" id="2353643at2759"/>
<gene>
    <name evidence="2" type="ORF">F8M41_015699</name>
</gene>
<evidence type="ECO:0000313" key="2">
    <source>
        <dbReference type="EMBL" id="KAF0347917.1"/>
    </source>
</evidence>
<evidence type="ECO:0000313" key="3">
    <source>
        <dbReference type="Proteomes" id="UP000439903"/>
    </source>
</evidence>
<reference evidence="2 3" key="1">
    <citation type="journal article" date="2019" name="Environ. Microbiol.">
        <title>At the nexus of three kingdoms: the genome of the mycorrhizal fungus Gigaspora margarita provides insights into plant, endobacterial and fungal interactions.</title>
        <authorList>
            <person name="Venice F."/>
            <person name="Ghignone S."/>
            <person name="Salvioli di Fossalunga A."/>
            <person name="Amselem J."/>
            <person name="Novero M."/>
            <person name="Xianan X."/>
            <person name="Sedzielewska Toro K."/>
            <person name="Morin E."/>
            <person name="Lipzen A."/>
            <person name="Grigoriev I.V."/>
            <person name="Henrissat B."/>
            <person name="Martin F.M."/>
            <person name="Bonfante P."/>
        </authorList>
    </citation>
    <scope>NUCLEOTIDE SEQUENCE [LARGE SCALE GENOMIC DNA]</scope>
    <source>
        <strain evidence="2 3">BEG34</strain>
    </source>
</reference>
<dbReference type="EMBL" id="WTPW01003310">
    <property type="protein sequence ID" value="KAF0347917.1"/>
    <property type="molecule type" value="Genomic_DNA"/>
</dbReference>
<feature type="region of interest" description="Disordered" evidence="1">
    <location>
        <begin position="50"/>
        <end position="101"/>
    </location>
</feature>
<comment type="caution">
    <text evidence="2">The sequence shown here is derived from an EMBL/GenBank/DDBJ whole genome shotgun (WGS) entry which is preliminary data.</text>
</comment>
<keyword evidence="3" id="KW-1185">Reference proteome</keyword>
<dbReference type="AlphaFoldDB" id="A0A8H3WUD9"/>
<proteinExistence type="predicted"/>
<organism evidence="2 3">
    <name type="scientific">Gigaspora margarita</name>
    <dbReference type="NCBI Taxonomy" id="4874"/>
    <lineage>
        <taxon>Eukaryota</taxon>
        <taxon>Fungi</taxon>
        <taxon>Fungi incertae sedis</taxon>
        <taxon>Mucoromycota</taxon>
        <taxon>Glomeromycotina</taxon>
        <taxon>Glomeromycetes</taxon>
        <taxon>Diversisporales</taxon>
        <taxon>Gigasporaceae</taxon>
        <taxon>Gigaspora</taxon>
    </lineage>
</organism>
<evidence type="ECO:0000256" key="1">
    <source>
        <dbReference type="SAM" id="MobiDB-lite"/>
    </source>
</evidence>